<reference evidence="1" key="1">
    <citation type="submission" date="2014-09" db="EMBL/GenBank/DDBJ databases">
        <authorList>
            <person name="Magalhaes I.L.F."/>
            <person name="Oliveira U."/>
            <person name="Santos F.R."/>
            <person name="Vidigal T.H.D.A."/>
            <person name="Brescovit A.D."/>
            <person name="Santos A.J."/>
        </authorList>
    </citation>
    <scope>NUCLEOTIDE SEQUENCE</scope>
    <source>
        <tissue evidence="1">Shoot tissue taken approximately 20 cm above the soil surface</tissue>
    </source>
</reference>
<name>A0A0A9AN38_ARUDO</name>
<dbReference type="EMBL" id="GBRH01247540">
    <property type="protein sequence ID" value="JAD50355.1"/>
    <property type="molecule type" value="Transcribed_RNA"/>
</dbReference>
<sequence>MHAIYVLRTYLFKDSNVSMLGWYPRGPMIYRRTRTCVMSSPPVLRWSRWNAAPHRGPT</sequence>
<organism evidence="1">
    <name type="scientific">Arundo donax</name>
    <name type="common">Giant reed</name>
    <name type="synonym">Donax arundinaceus</name>
    <dbReference type="NCBI Taxonomy" id="35708"/>
    <lineage>
        <taxon>Eukaryota</taxon>
        <taxon>Viridiplantae</taxon>
        <taxon>Streptophyta</taxon>
        <taxon>Embryophyta</taxon>
        <taxon>Tracheophyta</taxon>
        <taxon>Spermatophyta</taxon>
        <taxon>Magnoliopsida</taxon>
        <taxon>Liliopsida</taxon>
        <taxon>Poales</taxon>
        <taxon>Poaceae</taxon>
        <taxon>PACMAD clade</taxon>
        <taxon>Arundinoideae</taxon>
        <taxon>Arundineae</taxon>
        <taxon>Arundo</taxon>
    </lineage>
</organism>
<proteinExistence type="predicted"/>
<accession>A0A0A9AN38</accession>
<evidence type="ECO:0000313" key="1">
    <source>
        <dbReference type="EMBL" id="JAD50355.1"/>
    </source>
</evidence>
<reference evidence="1" key="2">
    <citation type="journal article" date="2015" name="Data Brief">
        <title>Shoot transcriptome of the giant reed, Arundo donax.</title>
        <authorList>
            <person name="Barrero R.A."/>
            <person name="Guerrero F.D."/>
            <person name="Moolhuijzen P."/>
            <person name="Goolsby J.A."/>
            <person name="Tidwell J."/>
            <person name="Bellgard S.E."/>
            <person name="Bellgard M.I."/>
        </authorList>
    </citation>
    <scope>NUCLEOTIDE SEQUENCE</scope>
    <source>
        <tissue evidence="1">Shoot tissue taken approximately 20 cm above the soil surface</tissue>
    </source>
</reference>
<protein>
    <submittedName>
        <fullName evidence="1">Uncharacterized protein</fullName>
    </submittedName>
</protein>
<dbReference type="AlphaFoldDB" id="A0A0A9AN38"/>